<dbReference type="SMART" id="SM00028">
    <property type="entry name" value="TPR"/>
    <property type="match status" value="5"/>
</dbReference>
<protein>
    <submittedName>
        <fullName evidence="3">Cellulose synthase subunit BcsC</fullName>
    </submittedName>
</protein>
<dbReference type="OrthoDB" id="238183at2"/>
<dbReference type="RefSeq" id="WP_062704559.1">
    <property type="nucleotide sequence ID" value="NZ_CAWRCI010000001.1"/>
</dbReference>
<evidence type="ECO:0000256" key="2">
    <source>
        <dbReference type="ARBA" id="ARBA00022803"/>
    </source>
</evidence>
<keyword evidence="2" id="KW-0802">TPR repeat</keyword>
<dbReference type="Proteomes" id="UP000073601">
    <property type="component" value="Unassembled WGS sequence"/>
</dbReference>
<dbReference type="SUPFAM" id="SSF48452">
    <property type="entry name" value="TPR-like"/>
    <property type="match status" value="2"/>
</dbReference>
<dbReference type="EMBL" id="FIZY01000001">
    <property type="protein sequence ID" value="CZF77139.1"/>
    <property type="molecule type" value="Genomic_DNA"/>
</dbReference>
<evidence type="ECO:0000256" key="1">
    <source>
        <dbReference type="ARBA" id="ARBA00022737"/>
    </source>
</evidence>
<dbReference type="InterPro" id="IPR019734">
    <property type="entry name" value="TPR_rpt"/>
</dbReference>
<sequence>MNNPSQTNESAMTLEQAFEHGVSLYQHQKKREAREVFEHILSLAPDALPVLQVLAVMDSEEGAWKEALIKLDHALTVEPGDASILFDKATLLAQNGMNKDALEIVDALLGVAPDHQELLAMRQQLTAAIGKMGESRRTAKQMNHVSAQKNAALDAEVQETLTLANQMVESGKLDQAKQLFNAVLSVAGDNPIALLGLAKIYLGEENFGLARQYLLRAFNEDTSEQEILVLLSNSAIKIEDYKAAREHARFGLNVWPDEPLFCRLIVLSYEKEENWLEAFRQAKTFIKQYPTDVDLLNRLATASFQLLRKRHNFTPDAILECQQRIQQAASLANQENKLRLSTYLAEVLWYKGEAKASKALLEDYIAKYPEDVEAGFNVSFVYRTLGEWENYYRANELGLTCHRRLRYSGSLPQWSLERPKDDVVLVMPEQGVGDEILYFHNLAMVLENTKRVYVACDPRLESVLNRAYPEAVMVPVKRIEGEDIHIPENVMNDITSWVAGGSLAGICFEKHGRHVYQSGYVNLPEDKKAHWQSKLDDIRNLCAGKKLIGICWRSGLAAATRNIHYLIAEEVAHLVKQVPDAVFINLQYGDCNKELKKIEKISKIRVLQLEGLDLRDDFEGTAAAIKQLDAVITAGTAVHRLTTAVGTPCHVFFAGTEESDFNQPEPLYCDSEFGYFYPPMLENKYPMLESIARHISENTYPHPVS</sequence>
<dbReference type="PANTHER" id="PTHR45586:SF1">
    <property type="entry name" value="LIPOPOLYSACCHARIDE ASSEMBLY PROTEIN B"/>
    <property type="match status" value="1"/>
</dbReference>
<dbReference type="PANTHER" id="PTHR45586">
    <property type="entry name" value="TPR REPEAT-CONTAINING PROTEIN PA4667"/>
    <property type="match status" value="1"/>
</dbReference>
<reference evidence="4" key="1">
    <citation type="submission" date="2016-02" db="EMBL/GenBank/DDBJ databases">
        <authorList>
            <person name="Rodrigo-Torres Lidia"/>
            <person name="Arahal R.David."/>
        </authorList>
    </citation>
    <scope>NUCLEOTIDE SEQUENCE [LARGE SCALE GENOMIC DNA]</scope>
    <source>
        <strain evidence="4">CECT 8713</strain>
    </source>
</reference>
<name>A0A128ERD8_9GAMM</name>
<dbReference type="SUPFAM" id="SSF53756">
    <property type="entry name" value="UDP-Glycosyltransferase/glycogen phosphorylase"/>
    <property type="match status" value="1"/>
</dbReference>
<proteinExistence type="predicted"/>
<accession>A0A128ERD8</accession>
<keyword evidence="4" id="KW-1185">Reference proteome</keyword>
<dbReference type="InterPro" id="IPR011990">
    <property type="entry name" value="TPR-like_helical_dom_sf"/>
</dbReference>
<evidence type="ECO:0000313" key="4">
    <source>
        <dbReference type="Proteomes" id="UP000073601"/>
    </source>
</evidence>
<dbReference type="Pfam" id="PF14559">
    <property type="entry name" value="TPR_19"/>
    <property type="match status" value="2"/>
</dbReference>
<gene>
    <name evidence="3" type="ORF">GMA8713_00036</name>
</gene>
<dbReference type="Gene3D" id="1.25.40.10">
    <property type="entry name" value="Tetratricopeptide repeat domain"/>
    <property type="match status" value="2"/>
</dbReference>
<organism evidence="3 4">
    <name type="scientific">Grimontia marina</name>
    <dbReference type="NCBI Taxonomy" id="646534"/>
    <lineage>
        <taxon>Bacteria</taxon>
        <taxon>Pseudomonadati</taxon>
        <taxon>Pseudomonadota</taxon>
        <taxon>Gammaproteobacteria</taxon>
        <taxon>Vibrionales</taxon>
        <taxon>Vibrionaceae</taxon>
        <taxon>Grimontia</taxon>
    </lineage>
</organism>
<keyword evidence="1" id="KW-0677">Repeat</keyword>
<dbReference type="AlphaFoldDB" id="A0A128ERD8"/>
<dbReference type="InterPro" id="IPR051012">
    <property type="entry name" value="CellSynth/LPSAsmb/PSIAsmb"/>
</dbReference>
<evidence type="ECO:0000313" key="3">
    <source>
        <dbReference type="EMBL" id="CZF77139.1"/>
    </source>
</evidence>